<dbReference type="EMBL" id="RIBY02000668">
    <property type="protein sequence ID" value="KAH9838905.1"/>
    <property type="molecule type" value="Genomic_DNA"/>
</dbReference>
<reference evidence="2 3" key="2">
    <citation type="journal article" date="2021" name="Curr. Genet.">
        <title>Genetic response to nitrogen starvation in the aggressive Eucalyptus foliar pathogen Teratosphaeria destructans.</title>
        <authorList>
            <person name="Havenga M."/>
            <person name="Wingfield B.D."/>
            <person name="Wingfield M.J."/>
            <person name="Dreyer L.L."/>
            <person name="Roets F."/>
            <person name="Aylward J."/>
        </authorList>
    </citation>
    <scope>NUCLEOTIDE SEQUENCE [LARGE SCALE GENOMIC DNA]</scope>
    <source>
        <strain evidence="2">CMW44962</strain>
    </source>
</reference>
<comment type="caution">
    <text evidence="2">The sequence shown here is derived from an EMBL/GenBank/DDBJ whole genome shotgun (WGS) entry which is preliminary data.</text>
</comment>
<sequence>MSPLTRALYISLPLLMLTAVLELAFISSTVSWLHTTAGREFLINDASGPFHLHGTPANLLVNQGHTSNGAAGTAFVLVGGGGILALLLRGSVTRHPGSVCNNLRIAWYTTWLFLSLLSALLSLGALAYTFFLTAAHSDQSIDVAYAATLHSEPYSNYVAYDRDSWTPEDWFGAVLRLDLACEELKRDVEGRLVIMRAWRWNLIPLFAMGVFVAGLAVAEGLRWRRWARGEEFGIEREGKRLVGAAE</sequence>
<keyword evidence="1" id="KW-0812">Transmembrane</keyword>
<feature type="transmembrane region" description="Helical" evidence="1">
    <location>
        <begin position="108"/>
        <end position="131"/>
    </location>
</feature>
<gene>
    <name evidence="2" type="ORF">Tdes44962_MAKER01756</name>
</gene>
<name>A0A9W7W4W3_9PEZI</name>
<keyword evidence="1" id="KW-1133">Transmembrane helix</keyword>
<feature type="transmembrane region" description="Helical" evidence="1">
    <location>
        <begin position="198"/>
        <end position="218"/>
    </location>
</feature>
<keyword evidence="3" id="KW-1185">Reference proteome</keyword>
<dbReference type="Proteomes" id="UP001138500">
    <property type="component" value="Unassembled WGS sequence"/>
</dbReference>
<feature type="transmembrane region" description="Helical" evidence="1">
    <location>
        <begin position="7"/>
        <end position="26"/>
    </location>
</feature>
<proteinExistence type="predicted"/>
<evidence type="ECO:0000256" key="1">
    <source>
        <dbReference type="SAM" id="Phobius"/>
    </source>
</evidence>
<dbReference type="OrthoDB" id="3597048at2759"/>
<dbReference type="AlphaFoldDB" id="A0A9W7W4W3"/>
<protein>
    <recommendedName>
        <fullName evidence="4">Transmembrane protein</fullName>
    </recommendedName>
</protein>
<evidence type="ECO:0000313" key="3">
    <source>
        <dbReference type="Proteomes" id="UP001138500"/>
    </source>
</evidence>
<evidence type="ECO:0000313" key="2">
    <source>
        <dbReference type="EMBL" id="KAH9838905.1"/>
    </source>
</evidence>
<feature type="transmembrane region" description="Helical" evidence="1">
    <location>
        <begin position="69"/>
        <end position="88"/>
    </location>
</feature>
<evidence type="ECO:0008006" key="4">
    <source>
        <dbReference type="Google" id="ProtNLM"/>
    </source>
</evidence>
<organism evidence="2 3">
    <name type="scientific">Teratosphaeria destructans</name>
    <dbReference type="NCBI Taxonomy" id="418781"/>
    <lineage>
        <taxon>Eukaryota</taxon>
        <taxon>Fungi</taxon>
        <taxon>Dikarya</taxon>
        <taxon>Ascomycota</taxon>
        <taxon>Pezizomycotina</taxon>
        <taxon>Dothideomycetes</taxon>
        <taxon>Dothideomycetidae</taxon>
        <taxon>Mycosphaerellales</taxon>
        <taxon>Teratosphaeriaceae</taxon>
        <taxon>Teratosphaeria</taxon>
    </lineage>
</organism>
<accession>A0A9W7W4W3</accession>
<keyword evidence="1" id="KW-0472">Membrane</keyword>
<reference evidence="2 3" key="1">
    <citation type="journal article" date="2018" name="IMA Fungus">
        <title>IMA Genome-F 10: Nine draft genome sequences of Claviceps purpurea s.lat., including C. arundinis, C. humidiphila, and C. cf. spartinae, pseudomolecules for the pitch canker pathogen Fusarium circinatum, draft genome of Davidsoniella eucalypti, Grosmannia galeiformis, Quambalaria eucalypti, and Teratosphaeria destructans.</title>
        <authorList>
            <person name="Wingfield B.D."/>
            <person name="Liu M."/>
            <person name="Nguyen H.D."/>
            <person name="Lane F.A."/>
            <person name="Morgan S.W."/>
            <person name="De Vos L."/>
            <person name="Wilken P.M."/>
            <person name="Duong T.A."/>
            <person name="Aylward J."/>
            <person name="Coetzee M.P."/>
            <person name="Dadej K."/>
            <person name="De Beer Z.W."/>
            <person name="Findlay W."/>
            <person name="Havenga M."/>
            <person name="Kolarik M."/>
            <person name="Menzies J.G."/>
            <person name="Naidoo K."/>
            <person name="Pochopski O."/>
            <person name="Shoukouhi P."/>
            <person name="Santana Q.C."/>
            <person name="Seifert K.A."/>
            <person name="Soal N."/>
            <person name="Steenkamp E.T."/>
            <person name="Tatham C.T."/>
            <person name="van der Nest M.A."/>
            <person name="Wingfield M.J."/>
        </authorList>
    </citation>
    <scope>NUCLEOTIDE SEQUENCE [LARGE SCALE GENOMIC DNA]</scope>
    <source>
        <strain evidence="2">CMW44962</strain>
    </source>
</reference>